<dbReference type="OrthoDB" id="9770544at2"/>
<dbReference type="GO" id="GO:0051903">
    <property type="term" value="F:S-(hydroxymethyl)glutathione dehydrogenase [NAD(P)+] activity"/>
    <property type="evidence" value="ECO:0007669"/>
    <property type="project" value="TreeGrafter"/>
</dbReference>
<dbReference type="Gene3D" id="3.90.180.10">
    <property type="entry name" value="Medium-chain alcohol dehydrogenases, catalytic domain"/>
    <property type="match status" value="1"/>
</dbReference>
<evidence type="ECO:0000256" key="6">
    <source>
        <dbReference type="RuleBase" id="RU361277"/>
    </source>
</evidence>
<dbReference type="AlphaFoldDB" id="A0A1Y0EIV3"/>
<evidence type="ECO:0000256" key="2">
    <source>
        <dbReference type="ARBA" id="ARBA00022723"/>
    </source>
</evidence>
<dbReference type="PANTHER" id="PTHR43880:SF12">
    <property type="entry name" value="ALCOHOL DEHYDROGENASE CLASS-3"/>
    <property type="match status" value="1"/>
</dbReference>
<evidence type="ECO:0000259" key="7">
    <source>
        <dbReference type="SMART" id="SM00829"/>
    </source>
</evidence>
<dbReference type="EMBL" id="CP021455">
    <property type="protein sequence ID" value="ARU03517.1"/>
    <property type="molecule type" value="Genomic_DNA"/>
</dbReference>
<comment type="similarity">
    <text evidence="6">Belongs to the zinc-containing alcohol dehydrogenase family.</text>
</comment>
<dbReference type="InterPro" id="IPR002328">
    <property type="entry name" value="ADH_Zn_CS"/>
</dbReference>
<dbReference type="PANTHER" id="PTHR43880">
    <property type="entry name" value="ALCOHOL DEHYDROGENASE"/>
    <property type="match status" value="1"/>
</dbReference>
<dbReference type="GO" id="GO:0005829">
    <property type="term" value="C:cytosol"/>
    <property type="evidence" value="ECO:0007669"/>
    <property type="project" value="TreeGrafter"/>
</dbReference>
<accession>A0A1Y0EIV3</accession>
<reference evidence="8 9" key="1">
    <citation type="submission" date="2017-05" db="EMBL/GenBank/DDBJ databases">
        <authorList>
            <person name="Song R."/>
            <person name="Chenine A.L."/>
            <person name="Ruprecht R.M."/>
        </authorList>
    </citation>
    <scope>NUCLEOTIDE SEQUENCE [LARGE SCALE GENOMIC DNA]</scope>
    <source>
        <strain evidence="8 9">DSM 26136</strain>
    </source>
</reference>
<dbReference type="InterPro" id="IPR036291">
    <property type="entry name" value="NAD(P)-bd_dom_sf"/>
</dbReference>
<dbReference type="KEGG" id="cser:CCO03_01400"/>
<dbReference type="RefSeq" id="WP_087276257.1">
    <property type="nucleotide sequence ID" value="NZ_CP021455.1"/>
</dbReference>
<evidence type="ECO:0000313" key="9">
    <source>
        <dbReference type="Proteomes" id="UP000196138"/>
    </source>
</evidence>
<dbReference type="CDD" id="cd08279">
    <property type="entry name" value="Zn_ADH_class_III"/>
    <property type="match status" value="1"/>
</dbReference>
<dbReference type="GO" id="GO:0008270">
    <property type="term" value="F:zinc ion binding"/>
    <property type="evidence" value="ECO:0007669"/>
    <property type="project" value="InterPro"/>
</dbReference>
<dbReference type="Pfam" id="PF00107">
    <property type="entry name" value="ADH_zinc_N"/>
    <property type="match status" value="1"/>
</dbReference>
<dbReference type="PROSITE" id="PS00059">
    <property type="entry name" value="ADH_ZINC"/>
    <property type="match status" value="1"/>
</dbReference>
<dbReference type="SUPFAM" id="SSF51735">
    <property type="entry name" value="NAD(P)-binding Rossmann-fold domains"/>
    <property type="match status" value="1"/>
</dbReference>
<evidence type="ECO:0000313" key="8">
    <source>
        <dbReference type="EMBL" id="ARU03517.1"/>
    </source>
</evidence>
<dbReference type="InterPro" id="IPR020843">
    <property type="entry name" value="ER"/>
</dbReference>
<keyword evidence="5" id="KW-0520">NAD</keyword>
<proteinExistence type="inferred from homology"/>
<dbReference type="GO" id="GO:0046294">
    <property type="term" value="P:formaldehyde catabolic process"/>
    <property type="evidence" value="ECO:0007669"/>
    <property type="project" value="TreeGrafter"/>
</dbReference>
<keyword evidence="9" id="KW-1185">Reference proteome</keyword>
<evidence type="ECO:0000256" key="3">
    <source>
        <dbReference type="ARBA" id="ARBA00022833"/>
    </source>
</evidence>
<gene>
    <name evidence="8" type="ORF">CCO03_01400</name>
</gene>
<dbReference type="InterPro" id="IPR013154">
    <property type="entry name" value="ADH-like_N"/>
</dbReference>
<dbReference type="SUPFAM" id="SSF50129">
    <property type="entry name" value="GroES-like"/>
    <property type="match status" value="2"/>
</dbReference>
<name>A0A1Y0EIV3_9BURK</name>
<dbReference type="Proteomes" id="UP000196138">
    <property type="component" value="Chromosome"/>
</dbReference>
<dbReference type="InterPro" id="IPR011032">
    <property type="entry name" value="GroES-like_sf"/>
</dbReference>
<dbReference type="SMART" id="SM00829">
    <property type="entry name" value="PKS_ER"/>
    <property type="match status" value="1"/>
</dbReference>
<organism evidence="8 9">
    <name type="scientific">Comamonas serinivorans</name>
    <dbReference type="NCBI Taxonomy" id="1082851"/>
    <lineage>
        <taxon>Bacteria</taxon>
        <taxon>Pseudomonadati</taxon>
        <taxon>Pseudomonadota</taxon>
        <taxon>Betaproteobacteria</taxon>
        <taxon>Burkholderiales</taxon>
        <taxon>Comamonadaceae</taxon>
        <taxon>Comamonas</taxon>
    </lineage>
</organism>
<keyword evidence="2 6" id="KW-0479">Metal-binding</keyword>
<protein>
    <submittedName>
        <fullName evidence="8">Alcohol dehydrogenase</fullName>
    </submittedName>
</protein>
<comment type="cofactor">
    <cofactor evidence="1 6">
        <name>Zn(2+)</name>
        <dbReference type="ChEBI" id="CHEBI:29105"/>
    </cofactor>
</comment>
<dbReference type="FunFam" id="3.40.50.720:FF:000003">
    <property type="entry name" value="S-(hydroxymethyl)glutathione dehydrogenase"/>
    <property type="match status" value="1"/>
</dbReference>
<evidence type="ECO:0000256" key="4">
    <source>
        <dbReference type="ARBA" id="ARBA00023002"/>
    </source>
</evidence>
<dbReference type="InterPro" id="IPR013149">
    <property type="entry name" value="ADH-like_C"/>
</dbReference>
<feature type="domain" description="Enoyl reductase (ER)" evidence="7">
    <location>
        <begin position="8"/>
        <end position="357"/>
    </location>
</feature>
<evidence type="ECO:0000256" key="5">
    <source>
        <dbReference type="ARBA" id="ARBA00023027"/>
    </source>
</evidence>
<dbReference type="Gene3D" id="3.40.50.720">
    <property type="entry name" value="NAD(P)-binding Rossmann-like Domain"/>
    <property type="match status" value="1"/>
</dbReference>
<keyword evidence="4" id="KW-0560">Oxidoreductase</keyword>
<evidence type="ECO:0000256" key="1">
    <source>
        <dbReference type="ARBA" id="ARBA00001947"/>
    </source>
</evidence>
<keyword evidence="3 6" id="KW-0862">Zinc</keyword>
<sequence length="360" mass="38655">MKAAVFHGVGQPMTIETVEIQKPQRNEVLVRTKATGLCHSDLHFIQGKYPTPVPAILGHEAAGVVEAVGDGVTTLKPGDHVVSCLSVFCGHCEYCVSGHLSVCNNTAVKLPPGVSKRLSWKGEHLNQYLNLSSFAEQMLVHENALVKIRDDMPLDLAALLGCGVLTGYGSVTRSAQIEAGSQVAVFGCGGVGLSAIHAARLAGAARIIAIDIDPTKLEMAKLFGATDGIDGNDAELVKKVIAMTNGGVDYAFECIGVKKCTEDSFAMLRPRGLSTIVGMIPLGTKVEFHGFEFLFERRIQGSMMGSNNFTVDIPRLVDFHMQGRMQLDQLVSQRIRLEDINDGFAAMERGGIARSVVVFD</sequence>
<dbReference type="Pfam" id="PF08240">
    <property type="entry name" value="ADH_N"/>
    <property type="match status" value="1"/>
</dbReference>